<feature type="compositionally biased region" description="Basic and acidic residues" evidence="2">
    <location>
        <begin position="92"/>
        <end position="101"/>
    </location>
</feature>
<dbReference type="PANTHER" id="PTHR13245">
    <property type="entry name" value="RRP15-LIKE PROTEIN"/>
    <property type="match status" value="1"/>
</dbReference>
<sequence>MEDPSTSAGLGGDAEDNDVQINIDIDQGVEDAAEGDKSAGKRKSMASAFAKIVGKKSKGSAGPILAEGKVLNRDEDRAAKELRKKILSNRKQKLEMRERGHVTAVQPGANAEQDALERALVRTATKGVVKLFNAIHQAQRQHRRAEGDRQKTAEAKENLMDQLEGAARNVSKIEGGSKGSRGKEAGQAAGGAGWDVLRDGFTGLSGRTKLKDWDKEEEDELELEMETIQESEEEEEEEI</sequence>
<evidence type="ECO:0000313" key="3">
    <source>
        <dbReference type="EMBL" id="CAE0195973.1"/>
    </source>
</evidence>
<dbReference type="Pfam" id="PF07890">
    <property type="entry name" value="Rrp15p"/>
    <property type="match status" value="1"/>
</dbReference>
<reference evidence="3" key="1">
    <citation type="submission" date="2021-01" db="EMBL/GenBank/DDBJ databases">
        <authorList>
            <person name="Corre E."/>
            <person name="Pelletier E."/>
            <person name="Niang G."/>
            <person name="Scheremetjew M."/>
            <person name="Finn R."/>
            <person name="Kale V."/>
            <person name="Holt S."/>
            <person name="Cochrane G."/>
            <person name="Meng A."/>
            <person name="Brown T."/>
            <person name="Cohen L."/>
        </authorList>
    </citation>
    <scope>NUCLEOTIDE SEQUENCE</scope>
    <source>
        <strain evidence="3">RCC1871</strain>
    </source>
</reference>
<name>A0A7S3FQV0_9CHLO</name>
<gene>
    <name evidence="3" type="ORF">CROS1456_LOCUS9070</name>
    <name evidence="4" type="ORF">HKI87_13g74870</name>
</gene>
<dbReference type="EMBL" id="CP151513">
    <property type="protein sequence ID" value="WZN65925.1"/>
    <property type="molecule type" value="Genomic_DNA"/>
</dbReference>
<dbReference type="AlphaFoldDB" id="A0A7S3FQV0"/>
<feature type="compositionally biased region" description="Acidic residues" evidence="2">
    <location>
        <begin position="215"/>
        <end position="239"/>
    </location>
</feature>
<evidence type="ECO:0000256" key="2">
    <source>
        <dbReference type="SAM" id="MobiDB-lite"/>
    </source>
</evidence>
<accession>A0A7S3FQV0</accession>
<evidence type="ECO:0000313" key="4">
    <source>
        <dbReference type="EMBL" id="WZN65925.1"/>
    </source>
</evidence>
<dbReference type="Proteomes" id="UP001472866">
    <property type="component" value="Chromosome 13"/>
</dbReference>
<protein>
    <submittedName>
        <fullName evidence="4">RRP15-like protein</fullName>
    </submittedName>
</protein>
<dbReference type="EMBL" id="HBHZ01011726">
    <property type="protein sequence ID" value="CAE0195973.1"/>
    <property type="molecule type" value="Transcribed_RNA"/>
</dbReference>
<dbReference type="GO" id="GO:0000460">
    <property type="term" value="P:maturation of 5.8S rRNA"/>
    <property type="evidence" value="ECO:0007669"/>
    <property type="project" value="TreeGrafter"/>
</dbReference>
<organism evidence="3">
    <name type="scientific">Chloropicon roscoffensis</name>
    <dbReference type="NCBI Taxonomy" id="1461544"/>
    <lineage>
        <taxon>Eukaryota</taxon>
        <taxon>Viridiplantae</taxon>
        <taxon>Chlorophyta</taxon>
        <taxon>Chloropicophyceae</taxon>
        <taxon>Chloropicales</taxon>
        <taxon>Chloropicaceae</taxon>
        <taxon>Chloropicon</taxon>
    </lineage>
</organism>
<feature type="region of interest" description="Disordered" evidence="2">
    <location>
        <begin position="1"/>
        <end position="42"/>
    </location>
</feature>
<feature type="region of interest" description="Disordered" evidence="2">
    <location>
        <begin position="162"/>
        <end position="239"/>
    </location>
</feature>
<dbReference type="InterPro" id="IPR012459">
    <property type="entry name" value="Rrp15"/>
</dbReference>
<proteinExistence type="inferred from homology"/>
<comment type="similarity">
    <text evidence="1">Belongs to the RRP15 family.</text>
</comment>
<reference evidence="4 5" key="2">
    <citation type="submission" date="2024-03" db="EMBL/GenBank/DDBJ databases">
        <title>Complete genome sequence of the green alga Chloropicon roscoffensis RCC1871.</title>
        <authorList>
            <person name="Lemieux C."/>
            <person name="Pombert J.-F."/>
            <person name="Otis C."/>
            <person name="Turmel M."/>
        </authorList>
    </citation>
    <scope>NUCLEOTIDE SEQUENCE [LARGE SCALE GENOMIC DNA]</scope>
    <source>
        <strain evidence="4 5">RCC1871</strain>
    </source>
</reference>
<evidence type="ECO:0000313" key="5">
    <source>
        <dbReference type="Proteomes" id="UP001472866"/>
    </source>
</evidence>
<dbReference type="PANTHER" id="PTHR13245:SF14">
    <property type="entry name" value="RRP15-LIKE PROTEIN"/>
    <property type="match status" value="1"/>
</dbReference>
<feature type="region of interest" description="Disordered" evidence="2">
    <location>
        <begin position="90"/>
        <end position="110"/>
    </location>
</feature>
<keyword evidence="5" id="KW-1185">Reference proteome</keyword>
<dbReference type="GO" id="GO:0030687">
    <property type="term" value="C:preribosome, large subunit precursor"/>
    <property type="evidence" value="ECO:0007669"/>
    <property type="project" value="TreeGrafter"/>
</dbReference>
<evidence type="ECO:0000256" key="1">
    <source>
        <dbReference type="ARBA" id="ARBA00007462"/>
    </source>
</evidence>
<dbReference type="GO" id="GO:0000470">
    <property type="term" value="P:maturation of LSU-rRNA"/>
    <property type="evidence" value="ECO:0007669"/>
    <property type="project" value="TreeGrafter"/>
</dbReference>